<dbReference type="EMBL" id="GL433861">
    <property type="protein sequence ID" value="EFN51685.1"/>
    <property type="molecule type" value="Genomic_DNA"/>
</dbReference>
<protein>
    <recommendedName>
        <fullName evidence="3">Glycosyl transferase CAP10 domain-containing protein</fullName>
    </recommendedName>
</protein>
<reference evidence="4 5" key="1">
    <citation type="journal article" date="2010" name="Plant Cell">
        <title>The Chlorella variabilis NC64A genome reveals adaptation to photosymbiosis, coevolution with viruses, and cryptic sex.</title>
        <authorList>
            <person name="Blanc G."/>
            <person name="Duncan G."/>
            <person name="Agarkova I."/>
            <person name="Borodovsky M."/>
            <person name="Gurnon J."/>
            <person name="Kuo A."/>
            <person name="Lindquist E."/>
            <person name="Lucas S."/>
            <person name="Pangilinan J."/>
            <person name="Polle J."/>
            <person name="Salamov A."/>
            <person name="Terry A."/>
            <person name="Yamada T."/>
            <person name="Dunigan D.D."/>
            <person name="Grigoriev I.V."/>
            <person name="Claverie J.M."/>
            <person name="Van Etten J.L."/>
        </authorList>
    </citation>
    <scope>NUCLEOTIDE SEQUENCE [LARGE SCALE GENOMIC DNA]</scope>
    <source>
        <strain evidence="4 5">NC64A</strain>
    </source>
</reference>
<evidence type="ECO:0000256" key="2">
    <source>
        <dbReference type="ARBA" id="ARBA00022679"/>
    </source>
</evidence>
<evidence type="ECO:0000313" key="5">
    <source>
        <dbReference type="Proteomes" id="UP000008141"/>
    </source>
</evidence>
<keyword evidence="2" id="KW-0808">Transferase</keyword>
<keyword evidence="5" id="KW-1185">Reference proteome</keyword>
<dbReference type="GeneID" id="17351112"/>
<proteinExistence type="inferred from homology"/>
<dbReference type="InParanoid" id="E1ZR77"/>
<dbReference type="Pfam" id="PF05686">
    <property type="entry name" value="Glyco_transf_90"/>
    <property type="match status" value="1"/>
</dbReference>
<feature type="domain" description="Glycosyl transferase CAP10" evidence="3">
    <location>
        <begin position="297"/>
        <end position="536"/>
    </location>
</feature>
<dbReference type="OrthoDB" id="523510at2759"/>
<sequence length="567" mass="62655">MLSVRREPRREAPRKHRTARTARRCSWLLAAAAGATLLVVAALAAGWLPGLGPKPAAPTLPDGPAPDLVDQHPAAAYVDEPEPEVDEVTARERYFPAEAGRPLEQLPRLGPDRLAKWLRFAEEKKCSTRDADYIQIFRDLEPFRRAGGVGAGAVAATLRLLRSKGLATLSVKAGRATIVEPERGQGRPPHYRVPFWQDLLSEFERDLPDMEAVLNLLDEPRSWDGLISGRLQGLLDNGTVTVRQAWHAQGCDGVRGVASLRHRHGFLQSTLLFQAERGLLPVFSGSKIEGCFAGARRSPRRSAWLHCRRLPACAAAADILIPTAQNNAGWLNDAALNSGCPISKLPWEGKKSKGVWRGSTTGGQVHELMSHTEWQGYHRQRLVDLSKEHPGELDAGFTSYIQCAEKQCAAMKARYGLAPHLNHAQLFSHKYQVEVDGNAAPSSLLPALCSGTLTLSASLMREWYYTRMVPYRHFVPVNPDYSDLIDRIQWARQNDAAAKGMAASAARLVNERLRRADWSCYLYRLLLEYGALYRGEVPGGLRVPDPPSPPPPAVDRDGNPLPNFFGW</sequence>
<dbReference type="KEGG" id="cvr:CHLNCDRAFT_139921"/>
<dbReference type="RefSeq" id="XP_005843787.1">
    <property type="nucleotide sequence ID" value="XM_005843725.1"/>
</dbReference>
<dbReference type="PANTHER" id="PTHR12203">
    <property type="entry name" value="KDEL LYS-ASP-GLU-LEU CONTAINING - RELATED"/>
    <property type="match status" value="1"/>
</dbReference>
<dbReference type="GO" id="GO:0016740">
    <property type="term" value="F:transferase activity"/>
    <property type="evidence" value="ECO:0007669"/>
    <property type="project" value="UniProtKB-KW"/>
</dbReference>
<dbReference type="AlphaFoldDB" id="E1ZR77"/>
<dbReference type="PANTHER" id="PTHR12203:SF35">
    <property type="entry name" value="PROTEIN O-GLUCOSYLTRANSFERASE 1"/>
    <property type="match status" value="1"/>
</dbReference>
<dbReference type="Proteomes" id="UP000008141">
    <property type="component" value="Unassembled WGS sequence"/>
</dbReference>
<evidence type="ECO:0000313" key="4">
    <source>
        <dbReference type="EMBL" id="EFN51685.1"/>
    </source>
</evidence>
<organism evidence="5">
    <name type="scientific">Chlorella variabilis</name>
    <name type="common">Green alga</name>
    <dbReference type="NCBI Taxonomy" id="554065"/>
    <lineage>
        <taxon>Eukaryota</taxon>
        <taxon>Viridiplantae</taxon>
        <taxon>Chlorophyta</taxon>
        <taxon>core chlorophytes</taxon>
        <taxon>Trebouxiophyceae</taxon>
        <taxon>Chlorellales</taxon>
        <taxon>Chlorellaceae</taxon>
        <taxon>Chlorella clade</taxon>
        <taxon>Chlorella</taxon>
    </lineage>
</organism>
<evidence type="ECO:0000259" key="3">
    <source>
        <dbReference type="SMART" id="SM00672"/>
    </source>
</evidence>
<accession>E1ZR77</accession>
<dbReference type="SMART" id="SM00672">
    <property type="entry name" value="CAP10"/>
    <property type="match status" value="1"/>
</dbReference>
<dbReference type="InterPro" id="IPR006598">
    <property type="entry name" value="CAP10"/>
</dbReference>
<comment type="similarity">
    <text evidence="1">Belongs to the glycosyltransferase 90 family.</text>
</comment>
<evidence type="ECO:0000256" key="1">
    <source>
        <dbReference type="ARBA" id="ARBA00010118"/>
    </source>
</evidence>
<dbReference type="eggNOG" id="KOG2458">
    <property type="taxonomic scope" value="Eukaryota"/>
</dbReference>
<gene>
    <name evidence="4" type="ORF">CHLNCDRAFT_139921</name>
</gene>
<name>E1ZR77_CHLVA</name>
<dbReference type="InterPro" id="IPR051091">
    <property type="entry name" value="O-Glucosyltr/Glycosyltrsf_90"/>
</dbReference>